<dbReference type="EMBL" id="GBXM01084359">
    <property type="protein sequence ID" value="JAH24218.1"/>
    <property type="molecule type" value="Transcribed_RNA"/>
</dbReference>
<proteinExistence type="predicted"/>
<reference evidence="1" key="2">
    <citation type="journal article" date="2015" name="Fish Shellfish Immunol.">
        <title>Early steps in the European eel (Anguilla anguilla)-Vibrio vulnificus interaction in the gills: Role of the RtxA13 toxin.</title>
        <authorList>
            <person name="Callol A."/>
            <person name="Pajuelo D."/>
            <person name="Ebbesson L."/>
            <person name="Teles M."/>
            <person name="MacKenzie S."/>
            <person name="Amaro C."/>
        </authorList>
    </citation>
    <scope>NUCLEOTIDE SEQUENCE</scope>
</reference>
<sequence>MSEAVTLQRGHRPLIIYFPCVECLSGWTPERVCCDF</sequence>
<organism evidence="1">
    <name type="scientific">Anguilla anguilla</name>
    <name type="common">European freshwater eel</name>
    <name type="synonym">Muraena anguilla</name>
    <dbReference type="NCBI Taxonomy" id="7936"/>
    <lineage>
        <taxon>Eukaryota</taxon>
        <taxon>Metazoa</taxon>
        <taxon>Chordata</taxon>
        <taxon>Craniata</taxon>
        <taxon>Vertebrata</taxon>
        <taxon>Euteleostomi</taxon>
        <taxon>Actinopterygii</taxon>
        <taxon>Neopterygii</taxon>
        <taxon>Teleostei</taxon>
        <taxon>Anguilliformes</taxon>
        <taxon>Anguillidae</taxon>
        <taxon>Anguilla</taxon>
    </lineage>
</organism>
<evidence type="ECO:0000313" key="1">
    <source>
        <dbReference type="EMBL" id="JAH25848.1"/>
    </source>
</evidence>
<reference evidence="1" key="1">
    <citation type="submission" date="2014-11" db="EMBL/GenBank/DDBJ databases">
        <authorList>
            <person name="Amaro Gonzalez C."/>
        </authorList>
    </citation>
    <scope>NUCLEOTIDE SEQUENCE</scope>
</reference>
<dbReference type="AlphaFoldDB" id="A0A0E9RBZ3"/>
<dbReference type="EMBL" id="GBXM01082729">
    <property type="protein sequence ID" value="JAH25848.1"/>
    <property type="molecule type" value="Transcribed_RNA"/>
</dbReference>
<name>A0A0E9RBZ3_ANGAN</name>
<protein>
    <submittedName>
        <fullName evidence="1">Uncharacterized protein</fullName>
    </submittedName>
</protein>
<accession>A0A0E9RBZ3</accession>